<evidence type="ECO:0000256" key="1">
    <source>
        <dbReference type="SAM" id="Coils"/>
    </source>
</evidence>
<dbReference type="AlphaFoldDB" id="A0A5B1CJ13"/>
<dbReference type="RefSeq" id="WP_068260924.1">
    <property type="nucleotide sequence ID" value="NZ_LWSK01000020.1"/>
</dbReference>
<feature type="coiled-coil region" evidence="1">
    <location>
        <begin position="34"/>
        <end position="68"/>
    </location>
</feature>
<organism evidence="2 3">
    <name type="scientific">Rubripirellula obstinata</name>
    <dbReference type="NCBI Taxonomy" id="406547"/>
    <lineage>
        <taxon>Bacteria</taxon>
        <taxon>Pseudomonadati</taxon>
        <taxon>Planctomycetota</taxon>
        <taxon>Planctomycetia</taxon>
        <taxon>Pirellulales</taxon>
        <taxon>Pirellulaceae</taxon>
        <taxon>Rubripirellula</taxon>
    </lineage>
</organism>
<evidence type="ECO:0000313" key="2">
    <source>
        <dbReference type="EMBL" id="KAA1259905.1"/>
    </source>
</evidence>
<sequence length="241" mass="26664">MNMKFSILNLLLVITAAAALLALRFSHLERVELTQRHERVISAMKGELRALENEVAAMRQEIGMLTITDPAQIHAVKVPSSAALQWSYRVYLPKGSDYYFACQINSLPDDRDSLHRSNPPSINTIARTHRNGIGMGQPPGEYIVTLSIEQKNSEWTYRLNVRESGKAEDGSTGSGRINDANNKWPSTSDWVAVGGVTDQVRLSKDRSFLALLDFRAMSETDTSSAGATQGAMLWVGTSPRR</sequence>
<comment type="caution">
    <text evidence="2">The sequence shown here is derived from an EMBL/GenBank/DDBJ whole genome shotgun (WGS) entry which is preliminary data.</text>
</comment>
<accession>A0A5B1CJ13</accession>
<proteinExistence type="predicted"/>
<keyword evidence="3" id="KW-1185">Reference proteome</keyword>
<keyword evidence="1" id="KW-0175">Coiled coil</keyword>
<dbReference type="EMBL" id="VRLW01000001">
    <property type="protein sequence ID" value="KAA1259905.1"/>
    <property type="molecule type" value="Genomic_DNA"/>
</dbReference>
<name>A0A5B1CJ13_9BACT</name>
<evidence type="ECO:0000313" key="3">
    <source>
        <dbReference type="Proteomes" id="UP000322699"/>
    </source>
</evidence>
<gene>
    <name evidence="2" type="ORF">LF1_24420</name>
</gene>
<dbReference type="Proteomes" id="UP000322699">
    <property type="component" value="Unassembled WGS sequence"/>
</dbReference>
<reference evidence="2 3" key="1">
    <citation type="submission" date="2019-08" db="EMBL/GenBank/DDBJ databases">
        <title>Deep-cultivation of Planctomycetes and their phenomic and genomic characterization uncovers novel biology.</title>
        <authorList>
            <person name="Wiegand S."/>
            <person name="Jogler M."/>
            <person name="Boedeker C."/>
            <person name="Pinto D."/>
            <person name="Vollmers J."/>
            <person name="Rivas-Marin E."/>
            <person name="Kohn T."/>
            <person name="Peeters S.H."/>
            <person name="Heuer A."/>
            <person name="Rast P."/>
            <person name="Oberbeckmann S."/>
            <person name="Bunk B."/>
            <person name="Jeske O."/>
            <person name="Meyerdierks A."/>
            <person name="Storesund J.E."/>
            <person name="Kallscheuer N."/>
            <person name="Luecker S."/>
            <person name="Lage O.M."/>
            <person name="Pohl T."/>
            <person name="Merkel B.J."/>
            <person name="Hornburger P."/>
            <person name="Mueller R.-W."/>
            <person name="Bruemmer F."/>
            <person name="Labrenz M."/>
            <person name="Spormann A.M."/>
            <person name="Op Den Camp H."/>
            <person name="Overmann J."/>
            <person name="Amann R."/>
            <person name="Jetten M.S.M."/>
            <person name="Mascher T."/>
            <person name="Medema M.H."/>
            <person name="Devos D.P."/>
            <person name="Kaster A.-K."/>
            <person name="Ovreas L."/>
            <person name="Rohde M."/>
            <person name="Galperin M.Y."/>
            <person name="Jogler C."/>
        </authorList>
    </citation>
    <scope>NUCLEOTIDE SEQUENCE [LARGE SCALE GENOMIC DNA]</scope>
    <source>
        <strain evidence="2 3">LF1</strain>
    </source>
</reference>
<protein>
    <submittedName>
        <fullName evidence="2">Uncharacterized protein</fullName>
    </submittedName>
</protein>